<dbReference type="EMBL" id="KN831783">
    <property type="protein sequence ID" value="KIM40289.1"/>
    <property type="molecule type" value="Genomic_DNA"/>
</dbReference>
<feature type="region of interest" description="Disordered" evidence="1">
    <location>
        <begin position="38"/>
        <end position="63"/>
    </location>
</feature>
<evidence type="ECO:0000313" key="2">
    <source>
        <dbReference type="EMBL" id="KIM40289.1"/>
    </source>
</evidence>
<feature type="compositionally biased region" description="Basic and acidic residues" evidence="1">
    <location>
        <begin position="38"/>
        <end position="47"/>
    </location>
</feature>
<accession>A0A0C3C7U2</accession>
<proteinExistence type="predicted"/>
<keyword evidence="3" id="KW-1185">Reference proteome</keyword>
<gene>
    <name evidence="2" type="ORF">M413DRAFT_176175</name>
</gene>
<evidence type="ECO:0000256" key="1">
    <source>
        <dbReference type="SAM" id="MobiDB-lite"/>
    </source>
</evidence>
<organism evidence="2 3">
    <name type="scientific">Hebeloma cylindrosporum</name>
    <dbReference type="NCBI Taxonomy" id="76867"/>
    <lineage>
        <taxon>Eukaryota</taxon>
        <taxon>Fungi</taxon>
        <taxon>Dikarya</taxon>
        <taxon>Basidiomycota</taxon>
        <taxon>Agaricomycotina</taxon>
        <taxon>Agaricomycetes</taxon>
        <taxon>Agaricomycetidae</taxon>
        <taxon>Agaricales</taxon>
        <taxon>Agaricineae</taxon>
        <taxon>Hymenogastraceae</taxon>
        <taxon>Hebeloma</taxon>
    </lineage>
</organism>
<sequence length="63" mass="6852">MVSSFRSDSRDGQTPERVTMAGFEEFALSGLEINVSNYRRESGDDGGGRGSPLLRNGLKAKML</sequence>
<dbReference type="Proteomes" id="UP000053424">
    <property type="component" value="Unassembled WGS sequence"/>
</dbReference>
<evidence type="ECO:0000313" key="3">
    <source>
        <dbReference type="Proteomes" id="UP000053424"/>
    </source>
</evidence>
<reference evidence="3" key="2">
    <citation type="submission" date="2015-01" db="EMBL/GenBank/DDBJ databases">
        <title>Evolutionary Origins and Diversification of the Mycorrhizal Mutualists.</title>
        <authorList>
            <consortium name="DOE Joint Genome Institute"/>
            <consortium name="Mycorrhizal Genomics Consortium"/>
            <person name="Kohler A."/>
            <person name="Kuo A."/>
            <person name="Nagy L.G."/>
            <person name="Floudas D."/>
            <person name="Copeland A."/>
            <person name="Barry K.W."/>
            <person name="Cichocki N."/>
            <person name="Veneault-Fourrey C."/>
            <person name="LaButti K."/>
            <person name="Lindquist E.A."/>
            <person name="Lipzen A."/>
            <person name="Lundell T."/>
            <person name="Morin E."/>
            <person name="Murat C."/>
            <person name="Riley R."/>
            <person name="Ohm R."/>
            <person name="Sun H."/>
            <person name="Tunlid A."/>
            <person name="Henrissat B."/>
            <person name="Grigoriev I.V."/>
            <person name="Hibbett D.S."/>
            <person name="Martin F."/>
        </authorList>
    </citation>
    <scope>NUCLEOTIDE SEQUENCE [LARGE SCALE GENOMIC DNA]</scope>
    <source>
        <strain evidence="3">h7</strain>
    </source>
</reference>
<dbReference type="HOGENOM" id="CLU_2886023_0_0_1"/>
<dbReference type="AlphaFoldDB" id="A0A0C3C7U2"/>
<name>A0A0C3C7U2_HEBCY</name>
<reference evidence="2 3" key="1">
    <citation type="submission" date="2014-04" db="EMBL/GenBank/DDBJ databases">
        <authorList>
            <consortium name="DOE Joint Genome Institute"/>
            <person name="Kuo A."/>
            <person name="Gay G."/>
            <person name="Dore J."/>
            <person name="Kohler A."/>
            <person name="Nagy L.G."/>
            <person name="Floudas D."/>
            <person name="Copeland A."/>
            <person name="Barry K.W."/>
            <person name="Cichocki N."/>
            <person name="Veneault-Fourrey C."/>
            <person name="LaButti K."/>
            <person name="Lindquist E.A."/>
            <person name="Lipzen A."/>
            <person name="Lundell T."/>
            <person name="Morin E."/>
            <person name="Murat C."/>
            <person name="Sun H."/>
            <person name="Tunlid A."/>
            <person name="Henrissat B."/>
            <person name="Grigoriev I.V."/>
            <person name="Hibbett D.S."/>
            <person name="Martin F."/>
            <person name="Nordberg H.P."/>
            <person name="Cantor M.N."/>
            <person name="Hua S.X."/>
        </authorList>
    </citation>
    <scope>NUCLEOTIDE SEQUENCE [LARGE SCALE GENOMIC DNA]</scope>
    <source>
        <strain evidence="3">h7</strain>
    </source>
</reference>
<protein>
    <submittedName>
        <fullName evidence="2">Uncharacterized protein</fullName>
    </submittedName>
</protein>